<evidence type="ECO:0000256" key="2">
    <source>
        <dbReference type="SAM" id="Phobius"/>
    </source>
</evidence>
<feature type="compositionally biased region" description="Low complexity" evidence="1">
    <location>
        <begin position="128"/>
        <end position="139"/>
    </location>
</feature>
<evidence type="ECO:0000256" key="1">
    <source>
        <dbReference type="SAM" id="MobiDB-lite"/>
    </source>
</evidence>
<sequence length="147" mass="16439">MLAHFFFQQCITFLQSAPRGQNCSRKEPSALILGRDDDEDSRPSHTRVVFVATFSCLSLFLLFLAIFYIYRCTQQDSSQEESTKRTSRSVVRKQRDADAPTLERISESPEEPEGVTYAQLNTTVLSAAASAPAEETPSSCDYTTVKV</sequence>
<dbReference type="EMBL" id="VCEB01000002">
    <property type="protein sequence ID" value="KAB0384116.1"/>
    <property type="molecule type" value="Genomic_DNA"/>
</dbReference>
<organism evidence="3 4">
    <name type="scientific">Muntiacus reevesi</name>
    <name type="common">Reeves' muntjac</name>
    <name type="synonym">Cervus reevesi</name>
    <dbReference type="NCBI Taxonomy" id="9886"/>
    <lineage>
        <taxon>Eukaryota</taxon>
        <taxon>Metazoa</taxon>
        <taxon>Chordata</taxon>
        <taxon>Craniata</taxon>
        <taxon>Vertebrata</taxon>
        <taxon>Euteleostomi</taxon>
        <taxon>Mammalia</taxon>
        <taxon>Eutheria</taxon>
        <taxon>Laurasiatheria</taxon>
        <taxon>Artiodactyla</taxon>
        <taxon>Ruminantia</taxon>
        <taxon>Pecora</taxon>
        <taxon>Cervidae</taxon>
        <taxon>Muntiacinae</taxon>
        <taxon>Muntiacus</taxon>
    </lineage>
</organism>
<keyword evidence="2" id="KW-0472">Membrane</keyword>
<feature type="region of interest" description="Disordered" evidence="1">
    <location>
        <begin position="74"/>
        <end position="116"/>
    </location>
</feature>
<accession>A0A5J5MX35</accession>
<dbReference type="AlphaFoldDB" id="A0A5J5MX35"/>
<keyword evidence="4" id="KW-1185">Reference proteome</keyword>
<dbReference type="Proteomes" id="UP000326062">
    <property type="component" value="Chromosome 2"/>
</dbReference>
<keyword evidence="2" id="KW-1133">Transmembrane helix</keyword>
<feature type="region of interest" description="Disordered" evidence="1">
    <location>
        <begin position="128"/>
        <end position="147"/>
    </location>
</feature>
<reference evidence="3 4" key="1">
    <citation type="submission" date="2019-06" db="EMBL/GenBank/DDBJ databases">
        <title>Discovery of a novel chromosome fission-fusion reversal in muntjac.</title>
        <authorList>
            <person name="Mudd A.B."/>
            <person name="Bredeson J.V."/>
            <person name="Baum R."/>
            <person name="Hockemeyer D."/>
            <person name="Rokhsar D.S."/>
        </authorList>
    </citation>
    <scope>NUCLEOTIDE SEQUENCE [LARGE SCALE GENOMIC DNA]</scope>
    <source>
        <strain evidence="3">UCam_UCB_Mr</strain>
        <tissue evidence="3">Fibroblast cell line</tissue>
    </source>
</reference>
<evidence type="ECO:0008006" key="5">
    <source>
        <dbReference type="Google" id="ProtNLM"/>
    </source>
</evidence>
<comment type="caution">
    <text evidence="3">The sequence shown here is derived from an EMBL/GenBank/DDBJ whole genome shotgun (WGS) entry which is preliminary data.</text>
</comment>
<keyword evidence="2" id="KW-0812">Transmembrane</keyword>
<evidence type="ECO:0000313" key="4">
    <source>
        <dbReference type="Proteomes" id="UP000326062"/>
    </source>
</evidence>
<evidence type="ECO:0000313" key="3">
    <source>
        <dbReference type="EMBL" id="KAB0384116.1"/>
    </source>
</evidence>
<proteinExistence type="predicted"/>
<feature type="transmembrane region" description="Helical" evidence="2">
    <location>
        <begin position="48"/>
        <end position="70"/>
    </location>
</feature>
<gene>
    <name evidence="3" type="ORF">FD755_006033</name>
</gene>
<protein>
    <recommendedName>
        <fullName evidence="5">V-set and transmembrane domain-containing protein 1</fullName>
    </recommendedName>
</protein>
<name>A0A5J5MX35_MUNRE</name>